<accession>A0ABZ1M700</accession>
<evidence type="ECO:0000256" key="1">
    <source>
        <dbReference type="SAM" id="MobiDB-lite"/>
    </source>
</evidence>
<dbReference type="Proteomes" id="UP001622731">
    <property type="component" value="Chromosome"/>
</dbReference>
<protein>
    <submittedName>
        <fullName evidence="2">Uncharacterized protein</fullName>
    </submittedName>
</protein>
<proteinExistence type="predicted"/>
<evidence type="ECO:0000313" key="3">
    <source>
        <dbReference type="Proteomes" id="UP001622731"/>
    </source>
</evidence>
<dbReference type="EMBL" id="CP108200">
    <property type="protein sequence ID" value="WTR98832.1"/>
    <property type="molecule type" value="Genomic_DNA"/>
</dbReference>
<organism evidence="2 3">
    <name type="scientific">Streptomyces anthocyanicus</name>
    <dbReference type="NCBI Taxonomy" id="68174"/>
    <lineage>
        <taxon>Bacteria</taxon>
        <taxon>Bacillati</taxon>
        <taxon>Actinomycetota</taxon>
        <taxon>Actinomycetes</taxon>
        <taxon>Kitasatosporales</taxon>
        <taxon>Streptomycetaceae</taxon>
        <taxon>Streptomyces</taxon>
        <taxon>Streptomyces violaceoruber group</taxon>
    </lineage>
</organism>
<feature type="region of interest" description="Disordered" evidence="1">
    <location>
        <begin position="1"/>
        <end position="22"/>
    </location>
</feature>
<gene>
    <name evidence="2" type="ORF">OHB34_33840</name>
</gene>
<sequence>MATFPPSDDWRSTGRCSQPPPHQSVLGVSCVLLVADERQEVDAAKINDHE</sequence>
<keyword evidence="3" id="KW-1185">Reference proteome</keyword>
<reference evidence="2 3" key="1">
    <citation type="submission" date="2022-10" db="EMBL/GenBank/DDBJ databases">
        <title>The complete genomes of actinobacterial strains from the NBC collection.</title>
        <authorList>
            <person name="Joergensen T.S."/>
            <person name="Alvarez Arevalo M."/>
            <person name="Sterndorff E.B."/>
            <person name="Faurdal D."/>
            <person name="Vuksanovic O."/>
            <person name="Mourched A.-S."/>
            <person name="Charusanti P."/>
            <person name="Shaw S."/>
            <person name="Blin K."/>
            <person name="Weber T."/>
        </authorList>
    </citation>
    <scope>NUCLEOTIDE SEQUENCE [LARGE SCALE GENOMIC DNA]</scope>
    <source>
        <strain evidence="2 3">NBC_00116</strain>
    </source>
</reference>
<dbReference type="RefSeq" id="WP_155562946.1">
    <property type="nucleotide sequence ID" value="NZ_CP108200.1"/>
</dbReference>
<evidence type="ECO:0000313" key="2">
    <source>
        <dbReference type="EMBL" id="WTR98832.1"/>
    </source>
</evidence>
<name>A0ABZ1M700_9ACTN</name>